<dbReference type="AlphaFoldDB" id="K2A3J2"/>
<protein>
    <recommendedName>
        <fullName evidence="2">Carboxypeptidase regulatory-like domain-containing protein</fullName>
    </recommendedName>
</protein>
<evidence type="ECO:0008006" key="2">
    <source>
        <dbReference type="Google" id="ProtNLM"/>
    </source>
</evidence>
<accession>K2A3J2</accession>
<proteinExistence type="predicted"/>
<dbReference type="InterPro" id="IPR008969">
    <property type="entry name" value="CarboxyPept-like_regulatory"/>
</dbReference>
<dbReference type="SUPFAM" id="SSF49464">
    <property type="entry name" value="Carboxypeptidase regulatory domain-like"/>
    <property type="match status" value="2"/>
</dbReference>
<evidence type="ECO:0000313" key="1">
    <source>
        <dbReference type="EMBL" id="EKD44604.1"/>
    </source>
</evidence>
<dbReference type="EMBL" id="AMFJ01028812">
    <property type="protein sequence ID" value="EKD44604.1"/>
    <property type="molecule type" value="Genomic_DNA"/>
</dbReference>
<organism evidence="1">
    <name type="scientific">uncultured bacterium</name>
    <name type="common">gcode 4</name>
    <dbReference type="NCBI Taxonomy" id="1234023"/>
    <lineage>
        <taxon>Bacteria</taxon>
        <taxon>environmental samples</taxon>
    </lineage>
</organism>
<gene>
    <name evidence="1" type="ORF">ACD_71C00081G0001</name>
</gene>
<name>K2A3J2_9BACT</name>
<reference evidence="1" key="1">
    <citation type="journal article" date="2012" name="Science">
        <title>Fermentation, hydrogen, and sulfur metabolism in multiple uncultivated bacterial phyla.</title>
        <authorList>
            <person name="Wrighton K.C."/>
            <person name="Thomas B.C."/>
            <person name="Sharon I."/>
            <person name="Miller C.S."/>
            <person name="Castelle C.J."/>
            <person name="VerBerkmoes N.C."/>
            <person name="Wilkins M.J."/>
            <person name="Hettich R.L."/>
            <person name="Lipton M.S."/>
            <person name="Williams K.H."/>
            <person name="Long P.E."/>
            <person name="Banfield J.F."/>
        </authorList>
    </citation>
    <scope>NUCLEOTIDE SEQUENCE [LARGE SCALE GENOMIC DNA]</scope>
</reference>
<sequence length="967" mass="108958">MEFDITGLTNPTTPGKYQLFAKMVETFTPIDWAIEPPGTMFWWETFIRDLYDFTAPTIVGVYPQWPYKVAVEFSEPVFLSYDAPVQAFFTGATALPSYGIWNNPNSEKVLYISTDTQTGTLYSLTLSGAKDFNNNYLTGSSSFTGMTEFSPVIDYIIPNNLIQWKTNYIIDVYGKNNIFVSAATDMSFNFWSGITTVPLSIVKIDNNHVSLKVNVDIGATIGPRILNFTSSGPAYRLFEWGFVDKDWGNLATIDLFAKLIPKSNITSETTNYNFELPTNKLLSANDKIEIKFPTWFDISNALFDSGSTVNYLSGLIGWTPKFIVTKDVPNNKVTLTINDWYVLNTQDYIMASINGVVNPSYSGANFVADVTTKTQYDSTLETFKSFPIFIKDAPSGASAKTITFNFVDINWNPITGAGIENAVINLNGPLWYKEILVNNLWTASFVWYLNDYYNIFVDKFVKIKSGYEYAPSNYIYEGNFINTYLDGDKTINLVLKNVASADFMSVSWNVRWLSWEDVALWVSTMNGYFEKNLWILNSNDFAYTIKLPKNSGYTSIWIRQNIPKDFLSTTFSNFVQTWQPPRSQNIDVGIANISGVNFVVDKPNIDFTVNVVDNKWNAMPKAHIYVYSPSGNMMGLYGDTDMAGSKTFKVLPGTYTYGAYIEWLPAPAEKNITISSTTSGTLLVNLPDLTIEWKVQKSNGDPISNTSVYAYESNKMIWRNTMTDSNGKYKIYADNWNWKLGWYIPSYGPLDEQSITVNGVSLTNQNFTIDISNLHTVEWSVKLTDISGIGIAGVNIFAEPTDGDYSKWWFAFTDDMGGYSLLLKPGSYRLKAFSPEYWEVWSVALANLAGNVVWKNFFIAPPKSVTLSFTWDGVPSDLTNFEWIADIFDKQNNIWFSQSFKWQSSYVFRKVPTGTYSMKISVVGMGPVYSSGSFEVSDNKSVDIPLSSARTLLTLSWTIRDISGSAP</sequence>
<comment type="caution">
    <text evidence="1">The sequence shown here is derived from an EMBL/GenBank/DDBJ whole genome shotgun (WGS) entry which is preliminary data.</text>
</comment>
<feature type="non-terminal residue" evidence="1">
    <location>
        <position position="967"/>
    </location>
</feature>